<keyword evidence="3" id="KW-1185">Reference proteome</keyword>
<dbReference type="Pfam" id="PF00903">
    <property type="entry name" value="Glyoxalase"/>
    <property type="match status" value="1"/>
</dbReference>
<dbReference type="Gene3D" id="3.30.720.120">
    <property type="match status" value="1"/>
</dbReference>
<evidence type="ECO:0000313" key="2">
    <source>
        <dbReference type="EMBL" id="NUB42854.1"/>
    </source>
</evidence>
<accession>A0A8X8GYK9</accession>
<evidence type="ECO:0000313" key="3">
    <source>
        <dbReference type="Proteomes" id="UP000484076"/>
    </source>
</evidence>
<dbReference type="PANTHER" id="PTHR34109">
    <property type="entry name" value="BNAUNNG04460D PROTEIN-RELATED"/>
    <property type="match status" value="1"/>
</dbReference>
<dbReference type="RefSeq" id="WP_152823554.1">
    <property type="nucleotide sequence ID" value="NZ_WHUT02000001.1"/>
</dbReference>
<dbReference type="PROSITE" id="PS51819">
    <property type="entry name" value="VOC"/>
    <property type="match status" value="1"/>
</dbReference>
<dbReference type="InterPro" id="IPR037523">
    <property type="entry name" value="VOC_core"/>
</dbReference>
<dbReference type="PANTHER" id="PTHR34109:SF1">
    <property type="entry name" value="VOC DOMAIN-CONTAINING PROTEIN"/>
    <property type="match status" value="1"/>
</dbReference>
<dbReference type="AlphaFoldDB" id="A0A8X8GYK9"/>
<comment type="caution">
    <text evidence="2">The sequence shown here is derived from an EMBL/GenBank/DDBJ whole genome shotgun (WGS) entry which is preliminary data.</text>
</comment>
<organism evidence="2 3">
    <name type="scientific">Fertoeibacter niger</name>
    <dbReference type="NCBI Taxonomy" id="2656921"/>
    <lineage>
        <taxon>Bacteria</taxon>
        <taxon>Pseudomonadati</taxon>
        <taxon>Pseudomonadota</taxon>
        <taxon>Alphaproteobacteria</taxon>
        <taxon>Rhodobacterales</taxon>
        <taxon>Paracoccaceae</taxon>
        <taxon>Fertoeibacter</taxon>
    </lineage>
</organism>
<dbReference type="InterPro" id="IPR004360">
    <property type="entry name" value="Glyas_Fos-R_dOase_dom"/>
</dbReference>
<feature type="domain" description="VOC" evidence="1">
    <location>
        <begin position="1"/>
        <end position="127"/>
    </location>
</feature>
<dbReference type="Gene3D" id="3.30.720.110">
    <property type="match status" value="1"/>
</dbReference>
<name>A0A8X8GYK9_9RHOB</name>
<evidence type="ECO:0000259" key="1">
    <source>
        <dbReference type="PROSITE" id="PS51819"/>
    </source>
</evidence>
<proteinExistence type="predicted"/>
<dbReference type="SUPFAM" id="SSF54593">
    <property type="entry name" value="Glyoxalase/Bleomycin resistance protein/Dihydroxybiphenyl dioxygenase"/>
    <property type="match status" value="1"/>
</dbReference>
<sequence>MLIAATRYHDCEAALAFLTDVFGLVPAGVYRDDSGRIQHAQMMLGTGMLMFGPEQGGAFDAFMAHPSDTGGRATVSLYAVVTDLDAVHGRCVAAGCTLLMPLREESYGGRSFSVRDCEGHVWTFGTYDPFALDPATLAG</sequence>
<reference evidence="2" key="1">
    <citation type="submission" date="2020-05" db="EMBL/GenBank/DDBJ databases">
        <title>Fertoebacter nigrum gen. nov., sp. nov., a new member of the family Rhodobacteraceae.</title>
        <authorList>
            <person name="Szuroczki S."/>
            <person name="Abbaszade G."/>
            <person name="Buni D."/>
            <person name="Schumann P."/>
            <person name="Toth E."/>
        </authorList>
    </citation>
    <scope>NUCLEOTIDE SEQUENCE</scope>
    <source>
        <strain evidence="2">RG-N-1a</strain>
    </source>
</reference>
<protein>
    <submittedName>
        <fullName evidence="2">Glyoxalase</fullName>
    </submittedName>
</protein>
<dbReference type="Proteomes" id="UP000484076">
    <property type="component" value="Unassembled WGS sequence"/>
</dbReference>
<dbReference type="EMBL" id="WHUT02000001">
    <property type="protein sequence ID" value="NUB42854.1"/>
    <property type="molecule type" value="Genomic_DNA"/>
</dbReference>
<gene>
    <name evidence="2" type="ORF">GEU84_000515</name>
</gene>
<dbReference type="InterPro" id="IPR029068">
    <property type="entry name" value="Glyas_Bleomycin-R_OHBP_Dase"/>
</dbReference>